<dbReference type="RefSeq" id="WP_111367045.1">
    <property type="nucleotide sequence ID" value="NZ_VINQ01000016.1"/>
</dbReference>
<dbReference type="InterPro" id="IPR051610">
    <property type="entry name" value="GPI/OXD"/>
</dbReference>
<dbReference type="InterPro" id="IPR011051">
    <property type="entry name" value="RmlC_Cupin_sf"/>
</dbReference>
<organism evidence="3 4">
    <name type="scientific">Aquicoccus porphyridii</name>
    <dbReference type="NCBI Taxonomy" id="1852029"/>
    <lineage>
        <taxon>Bacteria</taxon>
        <taxon>Pseudomonadati</taxon>
        <taxon>Pseudomonadota</taxon>
        <taxon>Alphaproteobacteria</taxon>
        <taxon>Rhodobacterales</taxon>
        <taxon>Paracoccaceae</taxon>
        <taxon>Aquicoccus</taxon>
    </lineage>
</organism>
<feature type="domain" description="Cupin type-2" evidence="2">
    <location>
        <begin position="33"/>
        <end position="99"/>
    </location>
</feature>
<dbReference type="EMBL" id="VINQ01000016">
    <property type="protein sequence ID" value="KAA0912105.1"/>
    <property type="molecule type" value="Genomic_DNA"/>
</dbReference>
<keyword evidence="1" id="KW-0479">Metal-binding</keyword>
<comment type="caution">
    <text evidence="3">The sequence shown here is derived from an EMBL/GenBank/DDBJ whole genome shotgun (WGS) entry which is preliminary data.</text>
</comment>
<evidence type="ECO:0000313" key="3">
    <source>
        <dbReference type="EMBL" id="KAA0912105.1"/>
    </source>
</evidence>
<dbReference type="SUPFAM" id="SSF51182">
    <property type="entry name" value="RmlC-like cupins"/>
    <property type="match status" value="1"/>
</dbReference>
<dbReference type="GO" id="GO:0046872">
    <property type="term" value="F:metal ion binding"/>
    <property type="evidence" value="ECO:0007669"/>
    <property type="project" value="UniProtKB-KW"/>
</dbReference>
<dbReference type="InterPro" id="IPR014710">
    <property type="entry name" value="RmlC-like_jellyroll"/>
</dbReference>
<gene>
    <name evidence="3" type="ORF">FLO80_17000</name>
</gene>
<evidence type="ECO:0000259" key="2">
    <source>
        <dbReference type="Pfam" id="PF07883"/>
    </source>
</evidence>
<dbReference type="PANTHER" id="PTHR35848">
    <property type="entry name" value="OXALATE-BINDING PROTEIN"/>
    <property type="match status" value="1"/>
</dbReference>
<proteinExistence type="predicted"/>
<accession>A0A5A9Z560</accession>
<reference evidence="3 4" key="1">
    <citation type="submission" date="2019-07" db="EMBL/GenBank/DDBJ databases">
        <title>Aquicoccus porphyridii gen. nov., sp. nov., isolated from a small marine red alga, Porphyridium marinum.</title>
        <authorList>
            <person name="Liu L."/>
        </authorList>
    </citation>
    <scope>NUCLEOTIDE SEQUENCE [LARGE SCALE GENOMIC DNA]</scope>
    <source>
        <strain evidence="3 4">L1 8-17</strain>
    </source>
</reference>
<dbReference type="Pfam" id="PF07883">
    <property type="entry name" value="Cupin_2"/>
    <property type="match status" value="1"/>
</dbReference>
<dbReference type="InterPro" id="IPR013096">
    <property type="entry name" value="Cupin_2"/>
</dbReference>
<dbReference type="PANTHER" id="PTHR35848:SF9">
    <property type="entry name" value="SLL1358 PROTEIN"/>
    <property type="match status" value="1"/>
</dbReference>
<dbReference type="Proteomes" id="UP000325291">
    <property type="component" value="Unassembled WGS sequence"/>
</dbReference>
<keyword evidence="4" id="KW-1185">Reference proteome</keyword>
<evidence type="ECO:0000313" key="4">
    <source>
        <dbReference type="Proteomes" id="UP000325291"/>
    </source>
</evidence>
<sequence length="115" mass="12637">MIVSTDNAEHYRWGAGCDGWVLAGGPDLLIIQERMPPGTAETRHVHETARQFFFVLSGELTMELAGRIHRLAPQQGIEVPPGEPHQARNDSTHEVVFLVTSTPSSRGDRIETPGP</sequence>
<name>A0A5A9Z560_9RHOB</name>
<protein>
    <submittedName>
        <fullName evidence="3">Cupin domain-containing protein</fullName>
    </submittedName>
</protein>
<dbReference type="AlphaFoldDB" id="A0A5A9Z560"/>
<dbReference type="Gene3D" id="2.60.120.10">
    <property type="entry name" value="Jelly Rolls"/>
    <property type="match status" value="1"/>
</dbReference>
<evidence type="ECO:0000256" key="1">
    <source>
        <dbReference type="ARBA" id="ARBA00022723"/>
    </source>
</evidence>